<dbReference type="InterPro" id="IPR018200">
    <property type="entry name" value="USP_CS"/>
</dbReference>
<dbReference type="InterPro" id="IPR050164">
    <property type="entry name" value="Peptidase_C19"/>
</dbReference>
<dbReference type="PANTHER" id="PTHR24006">
    <property type="entry name" value="UBIQUITIN CARBOXYL-TERMINAL HYDROLASE"/>
    <property type="match status" value="1"/>
</dbReference>
<dbReference type="PANTHER" id="PTHR24006:SF687">
    <property type="entry name" value="UBIQUITIN CARBOXYL-TERMINAL HYDROLASE 10"/>
    <property type="match status" value="1"/>
</dbReference>
<dbReference type="CDD" id="cd02257">
    <property type="entry name" value="Peptidase_C19"/>
    <property type="match status" value="1"/>
</dbReference>
<name>A2DE25_TRIV3</name>
<dbReference type="SUPFAM" id="SSF57850">
    <property type="entry name" value="RING/U-box"/>
    <property type="match status" value="1"/>
</dbReference>
<keyword evidence="4" id="KW-0863">Zinc-finger</keyword>
<protein>
    <recommendedName>
        <fullName evidence="9">Ubiquitin carboxyl-terminal hydrolase</fullName>
        <ecNumber evidence="9">3.4.19.12</ecNumber>
    </recommendedName>
</protein>
<evidence type="ECO:0000256" key="7">
    <source>
        <dbReference type="ARBA" id="ARBA00022807"/>
    </source>
</evidence>
<dbReference type="InterPro" id="IPR001607">
    <property type="entry name" value="Znf_UBP"/>
</dbReference>
<dbReference type="EC" id="3.4.19.12" evidence="9"/>
<dbReference type="Pfam" id="PF00443">
    <property type="entry name" value="UCH"/>
    <property type="match status" value="1"/>
</dbReference>
<keyword evidence="6 9" id="KW-0378">Hydrolase</keyword>
<reference evidence="12" key="2">
    <citation type="journal article" date="2007" name="Science">
        <title>Draft genome sequence of the sexually transmitted pathogen Trichomonas vaginalis.</title>
        <authorList>
            <person name="Carlton J.M."/>
            <person name="Hirt R.P."/>
            <person name="Silva J.C."/>
            <person name="Delcher A.L."/>
            <person name="Schatz M."/>
            <person name="Zhao Q."/>
            <person name="Wortman J.R."/>
            <person name="Bidwell S.L."/>
            <person name="Alsmark U.C.M."/>
            <person name="Besteiro S."/>
            <person name="Sicheritz-Ponten T."/>
            <person name="Noel C.J."/>
            <person name="Dacks J.B."/>
            <person name="Foster P.G."/>
            <person name="Simillion C."/>
            <person name="Van de Peer Y."/>
            <person name="Miranda-Saavedra D."/>
            <person name="Barton G.J."/>
            <person name="Westrop G.D."/>
            <person name="Mueller S."/>
            <person name="Dessi D."/>
            <person name="Fiori P.L."/>
            <person name="Ren Q."/>
            <person name="Paulsen I."/>
            <person name="Zhang H."/>
            <person name="Bastida-Corcuera F.D."/>
            <person name="Simoes-Barbosa A."/>
            <person name="Brown M.T."/>
            <person name="Hayes R.D."/>
            <person name="Mukherjee M."/>
            <person name="Okumura C.Y."/>
            <person name="Schneider R."/>
            <person name="Smith A.J."/>
            <person name="Vanacova S."/>
            <person name="Villalvazo M."/>
            <person name="Haas B.J."/>
            <person name="Pertea M."/>
            <person name="Feldblyum T.V."/>
            <person name="Utterback T.R."/>
            <person name="Shu C.L."/>
            <person name="Osoegawa K."/>
            <person name="de Jong P.J."/>
            <person name="Hrdy I."/>
            <person name="Horvathova L."/>
            <person name="Zubacova Z."/>
            <person name="Dolezal P."/>
            <person name="Malik S.B."/>
            <person name="Logsdon J.M. Jr."/>
            <person name="Henze K."/>
            <person name="Gupta A."/>
            <person name="Wang C.C."/>
            <person name="Dunne R.L."/>
            <person name="Upcroft J.A."/>
            <person name="Upcroft P."/>
            <person name="White O."/>
            <person name="Salzberg S.L."/>
            <person name="Tang P."/>
            <person name="Chiu C.-H."/>
            <person name="Lee Y.-S."/>
            <person name="Embley T.M."/>
            <person name="Coombs G.H."/>
            <person name="Mottram J.C."/>
            <person name="Tachezy J."/>
            <person name="Fraser-Liggett C.M."/>
            <person name="Johnson P.J."/>
        </authorList>
    </citation>
    <scope>NUCLEOTIDE SEQUENCE [LARGE SCALE GENOMIC DNA]</scope>
    <source>
        <strain evidence="12">G3</strain>
    </source>
</reference>
<dbReference type="InParanoid" id="A2DE25"/>
<accession>A2DE25</accession>
<gene>
    <name evidence="12" type="ORF">TVAG_166180</name>
</gene>
<evidence type="ECO:0000256" key="1">
    <source>
        <dbReference type="ARBA" id="ARBA00000707"/>
    </source>
</evidence>
<dbReference type="Pfam" id="PF02148">
    <property type="entry name" value="zf-UBP"/>
    <property type="match status" value="1"/>
</dbReference>
<dbReference type="GO" id="GO:0016579">
    <property type="term" value="P:protein deubiquitination"/>
    <property type="evidence" value="ECO:0007669"/>
    <property type="project" value="InterPro"/>
</dbReference>
<organism evidence="12 13">
    <name type="scientific">Trichomonas vaginalis (strain ATCC PRA-98 / G3)</name>
    <dbReference type="NCBI Taxonomy" id="412133"/>
    <lineage>
        <taxon>Eukaryota</taxon>
        <taxon>Metamonada</taxon>
        <taxon>Parabasalia</taxon>
        <taxon>Trichomonadida</taxon>
        <taxon>Trichomonadidae</taxon>
        <taxon>Trichomonas</taxon>
    </lineage>
</organism>
<dbReference type="GO" id="GO:0004843">
    <property type="term" value="F:cysteine-type deubiquitinase activity"/>
    <property type="evidence" value="ECO:0007669"/>
    <property type="project" value="UniProtKB-UniRule"/>
</dbReference>
<comment type="catalytic activity">
    <reaction evidence="1 9">
        <text>Thiol-dependent hydrolysis of ester, thioester, amide, peptide and isopeptide bonds formed by the C-terminal Gly of ubiquitin (a 76-residue protein attached to proteins as an intracellular targeting signal).</text>
        <dbReference type="EC" id="3.4.19.12"/>
    </reaction>
</comment>
<evidence type="ECO:0000256" key="4">
    <source>
        <dbReference type="ARBA" id="ARBA00022771"/>
    </source>
</evidence>
<dbReference type="InterPro" id="IPR001394">
    <property type="entry name" value="Peptidase_C19_UCH"/>
</dbReference>
<dbReference type="PROSITE" id="PS00972">
    <property type="entry name" value="USP_1"/>
    <property type="match status" value="1"/>
</dbReference>
<feature type="domain" description="USP" evidence="11">
    <location>
        <begin position="181"/>
        <end position="473"/>
    </location>
</feature>
<dbReference type="InterPro" id="IPR028889">
    <property type="entry name" value="USP"/>
</dbReference>
<evidence type="ECO:0000256" key="3">
    <source>
        <dbReference type="ARBA" id="ARBA00022723"/>
    </source>
</evidence>
<keyword evidence="7 9" id="KW-0788">Thiol protease</keyword>
<dbReference type="AlphaFoldDB" id="A2DE25"/>
<evidence type="ECO:0000256" key="8">
    <source>
        <dbReference type="ARBA" id="ARBA00022833"/>
    </source>
</evidence>
<dbReference type="Gene3D" id="3.90.70.10">
    <property type="entry name" value="Cysteine proteinases"/>
    <property type="match status" value="1"/>
</dbReference>
<dbReference type="Gene3D" id="3.30.40.10">
    <property type="entry name" value="Zinc/RING finger domain, C3HC4 (zinc finger)"/>
    <property type="match status" value="1"/>
</dbReference>
<dbReference type="VEuPathDB" id="TrichDB:TVAG_166180"/>
<dbReference type="GO" id="GO:0006508">
    <property type="term" value="P:proteolysis"/>
    <property type="evidence" value="ECO:0007669"/>
    <property type="project" value="UniProtKB-KW"/>
</dbReference>
<dbReference type="EMBL" id="DS113191">
    <property type="protein sequence ID" value="EAY21243.1"/>
    <property type="molecule type" value="Genomic_DNA"/>
</dbReference>
<keyword evidence="8" id="KW-0862">Zinc</keyword>
<dbReference type="PROSITE" id="PS50235">
    <property type="entry name" value="USP_3"/>
    <property type="match status" value="1"/>
</dbReference>
<dbReference type="InterPro" id="IPR038765">
    <property type="entry name" value="Papain-like_cys_pep_sf"/>
</dbReference>
<dbReference type="VEuPathDB" id="TrichDB:TVAGG3_0142640"/>
<dbReference type="InterPro" id="IPR013083">
    <property type="entry name" value="Znf_RING/FYVE/PHD"/>
</dbReference>
<feature type="region of interest" description="Disordered" evidence="10">
    <location>
        <begin position="1"/>
        <end position="44"/>
    </location>
</feature>
<keyword evidence="2 9" id="KW-0645">Protease</keyword>
<evidence type="ECO:0000256" key="10">
    <source>
        <dbReference type="SAM" id="MobiDB-lite"/>
    </source>
</evidence>
<evidence type="ECO:0000313" key="12">
    <source>
        <dbReference type="EMBL" id="EAY21243.1"/>
    </source>
</evidence>
<dbReference type="STRING" id="5722.A2DE25"/>
<dbReference type="PROSITE" id="PS00973">
    <property type="entry name" value="USP_2"/>
    <property type="match status" value="1"/>
</dbReference>
<keyword evidence="5 9" id="KW-0833">Ubl conjugation pathway</keyword>
<dbReference type="eggNOG" id="KOG1868">
    <property type="taxonomic scope" value="Eukaryota"/>
</dbReference>
<evidence type="ECO:0000256" key="9">
    <source>
        <dbReference type="RuleBase" id="RU366025"/>
    </source>
</evidence>
<dbReference type="GO" id="GO:0008270">
    <property type="term" value="F:zinc ion binding"/>
    <property type="evidence" value="ECO:0007669"/>
    <property type="project" value="UniProtKB-KW"/>
</dbReference>
<sequence>MVEKVTFSRMGKGKGKQKGHDKQNQGKQKGKKDQKEQQKGNKNSGYISSCKEFKFINEERVRNFFNNKTCMKALSSKNPLSKNEIKNLKSIHPLVNWYNPTNLSLCLVCGQALDEKHFAEHMEDKHVLALSINDQTIYCTKCNRYIPIEKGTLLAELLNIEQPETKPVVSAAPLKSGLMARGLHNLGNSCWMNSSLQLLSRLPLLPDEVNGSKAPLAQAFKYLSTDLKNSGHAIKPGQFVSALLARLPFLSVTEQQDAYEFFTLFFDSLRDEMGGNAKDLSGNDIENVKKIDTTTIDKSVSFILDSEMRCETCNSVTHIYQRTTAISLCVPYGASTTLGEVLDSYFSESSSGDDWKCDTCGNTTRCAIIPHIATTPQFLILHLARFRFGNNGFIKNNIKVELPLEISLDKYGIDEKYSLFGFVTHYGTMESGHYTSVYHDKTGFVYFDDESVSSIAEQEALNIQPYIIIYKLDVHA</sequence>
<evidence type="ECO:0000256" key="5">
    <source>
        <dbReference type="ARBA" id="ARBA00022786"/>
    </source>
</evidence>
<reference evidence="12" key="1">
    <citation type="submission" date="2006-10" db="EMBL/GenBank/DDBJ databases">
        <authorList>
            <person name="Amadeo P."/>
            <person name="Zhao Q."/>
            <person name="Wortman J."/>
            <person name="Fraser-Liggett C."/>
            <person name="Carlton J."/>
        </authorList>
    </citation>
    <scope>NUCLEOTIDE SEQUENCE</scope>
    <source>
        <strain evidence="12">G3</strain>
    </source>
</reference>
<evidence type="ECO:0000256" key="2">
    <source>
        <dbReference type="ARBA" id="ARBA00022670"/>
    </source>
</evidence>
<dbReference type="FunFam" id="3.90.70.10:FF:000319">
    <property type="entry name" value="Clan CA, family C19, ubiquitin hydrolase-like cysteine peptidase"/>
    <property type="match status" value="1"/>
</dbReference>
<evidence type="ECO:0000259" key="11">
    <source>
        <dbReference type="PROSITE" id="PS50235"/>
    </source>
</evidence>
<dbReference type="FunFam" id="3.30.40.10:FF:001754">
    <property type="entry name" value="Clan CA, family C19, ubiquitin hydrolase-like cysteine peptidase"/>
    <property type="match status" value="1"/>
</dbReference>
<keyword evidence="13" id="KW-1185">Reference proteome</keyword>
<dbReference type="SUPFAM" id="SSF54001">
    <property type="entry name" value="Cysteine proteinases"/>
    <property type="match status" value="1"/>
</dbReference>
<evidence type="ECO:0000313" key="13">
    <source>
        <dbReference type="Proteomes" id="UP000001542"/>
    </source>
</evidence>
<evidence type="ECO:0000256" key="6">
    <source>
        <dbReference type="ARBA" id="ARBA00022801"/>
    </source>
</evidence>
<comment type="similarity">
    <text evidence="9">Belongs to the peptidase C19 family.</text>
</comment>
<dbReference type="OrthoDB" id="292964at2759"/>
<dbReference type="Proteomes" id="UP000001542">
    <property type="component" value="Unassembled WGS sequence"/>
</dbReference>
<dbReference type="SMR" id="A2DE25"/>
<proteinExistence type="inferred from homology"/>
<keyword evidence="3" id="KW-0479">Metal-binding</keyword>